<feature type="domain" description="HTH lacI-type" evidence="6">
    <location>
        <begin position="2"/>
        <end position="56"/>
    </location>
</feature>
<dbReference type="GO" id="GO:0000976">
    <property type="term" value="F:transcription cis-regulatory region binding"/>
    <property type="evidence" value="ECO:0007669"/>
    <property type="project" value="TreeGrafter"/>
</dbReference>
<dbReference type="InterPro" id="IPR028082">
    <property type="entry name" value="Peripla_BP_I"/>
</dbReference>
<dbReference type="EMBL" id="QGTQ01000037">
    <property type="protein sequence ID" value="PWV92059.1"/>
    <property type="molecule type" value="Genomic_DNA"/>
</dbReference>
<dbReference type="Gene3D" id="3.40.50.2300">
    <property type="match status" value="2"/>
</dbReference>
<dbReference type="GO" id="GO:0003700">
    <property type="term" value="F:DNA-binding transcription factor activity"/>
    <property type="evidence" value="ECO:0007669"/>
    <property type="project" value="TreeGrafter"/>
</dbReference>
<reference evidence="7 8" key="1">
    <citation type="submission" date="2018-05" db="EMBL/GenBank/DDBJ databases">
        <title>Genomic Encyclopedia of Type Strains, Phase III (KMG-III): the genomes of soil and plant-associated and newly described type strains.</title>
        <authorList>
            <person name="Whitman W."/>
        </authorList>
    </citation>
    <scope>NUCLEOTIDE SEQUENCE [LARGE SCALE GENOMIC DNA]</scope>
    <source>
        <strain evidence="7 8">CECT 5696</strain>
    </source>
</reference>
<keyword evidence="4" id="KW-0238">DNA-binding</keyword>
<dbReference type="Gene3D" id="1.10.260.40">
    <property type="entry name" value="lambda repressor-like DNA-binding domains"/>
    <property type="match status" value="1"/>
</dbReference>
<dbReference type="PROSITE" id="PS00356">
    <property type="entry name" value="HTH_LACI_1"/>
    <property type="match status" value="1"/>
</dbReference>
<dbReference type="PROSITE" id="PS50932">
    <property type="entry name" value="HTH_LACI_2"/>
    <property type="match status" value="1"/>
</dbReference>
<sequence>MVTIYDIAKQANVSAMTVSRVINNTGRISDKTRAKVRHVMEELNYVPNAMARSLVLQKTNIVSLLVTDITNPFYTTLARGAEDAARAHGYKLLLGNSDEDLIKEKEYIETILSTRVDGVLLTPASDYSKEQLEALKRHGTPFVAIDRDVPGIVCDAVVGDSVGGARKLIDHLVQLGHRVIALVGGTFDVSTARERHDGYREALAANGLLYDERFVFQTGYRLHDMEQAVERLLALEPAPTAILAGNNLQALGLLQSFRRRGIETPGQMSIVTFDSLGYRDLIDPLFTTAEQPAYQFGELGITMLIERIEGRAEIQPRRKVLPNELIIGSSTSEPTAARTHN</sequence>
<dbReference type="OrthoDB" id="9796186at2"/>
<evidence type="ECO:0000256" key="2">
    <source>
        <dbReference type="ARBA" id="ARBA00022491"/>
    </source>
</evidence>
<comment type="caution">
    <text evidence="7">The sequence shown here is derived from an EMBL/GenBank/DDBJ whole genome shotgun (WGS) entry which is preliminary data.</text>
</comment>
<evidence type="ECO:0000313" key="7">
    <source>
        <dbReference type="EMBL" id="PWV92059.1"/>
    </source>
</evidence>
<dbReference type="SMART" id="SM00354">
    <property type="entry name" value="HTH_LACI"/>
    <property type="match status" value="1"/>
</dbReference>
<dbReference type="RefSeq" id="WP_110047183.1">
    <property type="nucleotide sequence ID" value="NZ_CP054613.1"/>
</dbReference>
<dbReference type="Pfam" id="PF00532">
    <property type="entry name" value="Peripla_BP_1"/>
    <property type="match status" value="1"/>
</dbReference>
<dbReference type="InterPro" id="IPR000843">
    <property type="entry name" value="HTH_LacI"/>
</dbReference>
<dbReference type="AlphaFoldDB" id="A0A2V2YQR2"/>
<evidence type="ECO:0000256" key="4">
    <source>
        <dbReference type="ARBA" id="ARBA00023125"/>
    </source>
</evidence>
<dbReference type="SUPFAM" id="SSF53822">
    <property type="entry name" value="Periplasmic binding protein-like I"/>
    <property type="match status" value="1"/>
</dbReference>
<evidence type="ECO:0000256" key="5">
    <source>
        <dbReference type="ARBA" id="ARBA00023163"/>
    </source>
</evidence>
<dbReference type="PANTHER" id="PTHR30146:SF148">
    <property type="entry name" value="HTH-TYPE TRANSCRIPTIONAL REPRESSOR PURR-RELATED"/>
    <property type="match status" value="1"/>
</dbReference>
<keyword evidence="3" id="KW-0805">Transcription regulation</keyword>
<organism evidence="7 8">
    <name type="scientific">Paenibacillus cellulosilyticus</name>
    <dbReference type="NCBI Taxonomy" id="375489"/>
    <lineage>
        <taxon>Bacteria</taxon>
        <taxon>Bacillati</taxon>
        <taxon>Bacillota</taxon>
        <taxon>Bacilli</taxon>
        <taxon>Bacillales</taxon>
        <taxon>Paenibacillaceae</taxon>
        <taxon>Paenibacillus</taxon>
    </lineage>
</organism>
<dbReference type="Proteomes" id="UP000246635">
    <property type="component" value="Unassembled WGS sequence"/>
</dbReference>
<accession>A0A2V2YQR2</accession>
<dbReference type="FunFam" id="1.10.260.40:FF:000002">
    <property type="entry name" value="HTH-type transcriptional repressor PurR"/>
    <property type="match status" value="1"/>
</dbReference>
<gene>
    <name evidence="7" type="ORF">DFQ01_13746</name>
</gene>
<name>A0A2V2YQR2_9BACL</name>
<dbReference type="CDD" id="cd01392">
    <property type="entry name" value="HTH_LacI"/>
    <property type="match status" value="1"/>
</dbReference>
<evidence type="ECO:0000256" key="3">
    <source>
        <dbReference type="ARBA" id="ARBA00023015"/>
    </source>
</evidence>
<dbReference type="PRINTS" id="PR00036">
    <property type="entry name" value="HTHLACI"/>
</dbReference>
<evidence type="ECO:0000256" key="1">
    <source>
        <dbReference type="ARBA" id="ARBA00019435"/>
    </source>
</evidence>
<proteinExistence type="predicted"/>
<evidence type="ECO:0000259" key="6">
    <source>
        <dbReference type="PROSITE" id="PS50932"/>
    </source>
</evidence>
<dbReference type="PANTHER" id="PTHR30146">
    <property type="entry name" value="LACI-RELATED TRANSCRIPTIONAL REPRESSOR"/>
    <property type="match status" value="1"/>
</dbReference>
<dbReference type="InterPro" id="IPR010982">
    <property type="entry name" value="Lambda_DNA-bd_dom_sf"/>
</dbReference>
<protein>
    <recommendedName>
        <fullName evidence="1">Catabolite control protein A</fullName>
    </recommendedName>
</protein>
<dbReference type="InterPro" id="IPR001761">
    <property type="entry name" value="Peripla_BP/Lac1_sug-bd_dom"/>
</dbReference>
<keyword evidence="5" id="KW-0804">Transcription</keyword>
<dbReference type="Pfam" id="PF00356">
    <property type="entry name" value="LacI"/>
    <property type="match status" value="1"/>
</dbReference>
<keyword evidence="8" id="KW-1185">Reference proteome</keyword>
<evidence type="ECO:0000313" key="8">
    <source>
        <dbReference type="Proteomes" id="UP000246635"/>
    </source>
</evidence>
<keyword evidence="2" id="KW-0678">Repressor</keyword>
<dbReference type="SUPFAM" id="SSF47413">
    <property type="entry name" value="lambda repressor-like DNA-binding domains"/>
    <property type="match status" value="1"/>
</dbReference>